<keyword evidence="2" id="KW-1185">Reference proteome</keyword>
<reference evidence="1 2" key="1">
    <citation type="submission" date="2017-07" db="EMBL/GenBank/DDBJ databases">
        <title>The new phylogeny of genus Mycobacterium.</title>
        <authorList>
            <person name="Tortoli E."/>
            <person name="Trovato A."/>
            <person name="Cirillo D.M."/>
        </authorList>
    </citation>
    <scope>NUCLEOTIDE SEQUENCE [LARGE SCALE GENOMIC DNA]</scope>
    <source>
        <strain evidence="1 2">ATCC 33027</strain>
    </source>
</reference>
<name>A0A255DGW0_9MYCO</name>
<dbReference type="InterPro" id="IPR029045">
    <property type="entry name" value="ClpP/crotonase-like_dom_sf"/>
</dbReference>
<dbReference type="RefSeq" id="WP_094483407.1">
    <property type="nucleotide sequence ID" value="NZ_NOZR01000023.1"/>
</dbReference>
<dbReference type="AlphaFoldDB" id="A0A255DGW0"/>
<organism evidence="1 2">
    <name type="scientific">Mycolicibacterium sphagni</name>
    <dbReference type="NCBI Taxonomy" id="1786"/>
    <lineage>
        <taxon>Bacteria</taxon>
        <taxon>Bacillati</taxon>
        <taxon>Actinomycetota</taxon>
        <taxon>Actinomycetes</taxon>
        <taxon>Mycobacteriales</taxon>
        <taxon>Mycobacteriaceae</taxon>
        <taxon>Mycolicibacterium</taxon>
    </lineage>
</organism>
<dbReference type="SUPFAM" id="SSF52096">
    <property type="entry name" value="ClpP/crotonase"/>
    <property type="match status" value="1"/>
</dbReference>
<gene>
    <name evidence="1" type="ORF">CG716_22860</name>
</gene>
<accession>A0A255DGW0</accession>
<protein>
    <submittedName>
        <fullName evidence="1">Uncharacterized protein</fullName>
    </submittedName>
</protein>
<sequence>MRVHIGRPELRNRFDKALQVELATALRRLSDHDAGLGNRSGIYRAGVLGGGDFAVMQAAHDDATMLRYTVALGRDLLHAFLGLRQPIIGG</sequence>
<dbReference type="OrthoDB" id="4699757at2"/>
<evidence type="ECO:0000313" key="2">
    <source>
        <dbReference type="Proteomes" id="UP000216063"/>
    </source>
</evidence>
<dbReference type="EMBL" id="NOZR01000023">
    <property type="protein sequence ID" value="OYN76192.1"/>
    <property type="molecule type" value="Genomic_DNA"/>
</dbReference>
<comment type="caution">
    <text evidence="1">The sequence shown here is derived from an EMBL/GenBank/DDBJ whole genome shotgun (WGS) entry which is preliminary data.</text>
</comment>
<dbReference type="Proteomes" id="UP000216063">
    <property type="component" value="Unassembled WGS sequence"/>
</dbReference>
<evidence type="ECO:0000313" key="1">
    <source>
        <dbReference type="EMBL" id="OYN76192.1"/>
    </source>
</evidence>
<proteinExistence type="predicted"/>